<organism evidence="2 3">
    <name type="scientific">Candidatus Cellulosilyticum pullistercoris</name>
    <dbReference type="NCBI Taxonomy" id="2838521"/>
    <lineage>
        <taxon>Bacteria</taxon>
        <taxon>Bacillati</taxon>
        <taxon>Bacillota</taxon>
        <taxon>Clostridia</taxon>
        <taxon>Lachnospirales</taxon>
        <taxon>Cellulosilyticaceae</taxon>
        <taxon>Cellulosilyticum</taxon>
    </lineage>
</organism>
<reference evidence="2" key="1">
    <citation type="journal article" date="2021" name="PeerJ">
        <title>Extensive microbial diversity within the chicken gut microbiome revealed by metagenomics and culture.</title>
        <authorList>
            <person name="Gilroy R."/>
            <person name="Ravi A."/>
            <person name="Getino M."/>
            <person name="Pursley I."/>
            <person name="Horton D.L."/>
            <person name="Alikhan N.F."/>
            <person name="Baker D."/>
            <person name="Gharbi K."/>
            <person name="Hall N."/>
            <person name="Watson M."/>
            <person name="Adriaenssens E.M."/>
            <person name="Foster-Nyarko E."/>
            <person name="Jarju S."/>
            <person name="Secka A."/>
            <person name="Antonio M."/>
            <person name="Oren A."/>
            <person name="Chaudhuri R.R."/>
            <person name="La Ragione R."/>
            <person name="Hildebrand F."/>
            <person name="Pallen M.J."/>
        </authorList>
    </citation>
    <scope>NUCLEOTIDE SEQUENCE</scope>
    <source>
        <strain evidence="2">B5-657</strain>
    </source>
</reference>
<sequence length="340" mass="40247">MKALTEQALFLDIETSGLHKQKDTIISIGILFFDPQKQPIMKHWFLEKKEEEKSLLESFLLFLSSYHTIYTYNGKGFDYPFLLSRMQYYHLDTTPLLSLKLIDLKESLKHFSRTRMTLEKMLNFKRQSSTSGKDVIKLYRTYIDSHHMIYSDLIIRHQEDELRSLLAFYELYDMLFNFSNLKHLESKEIADTLTLTLQASTPFTYSFNGSAFDLHFSYQEGHDLLHLTLPLIHTSLRHYLEPCKDYYYIESQGQLMHKSLAQFIPTSLRRRATKEECSVIKSSCYLKIYTTYKLTASLWYDTNKEVYIELIDFSPDLLSTQIFCLFFRRDSKQNSKPSTL</sequence>
<dbReference type="InterPro" id="IPR036397">
    <property type="entry name" value="RNaseH_sf"/>
</dbReference>
<proteinExistence type="predicted"/>
<dbReference type="InterPro" id="IPR012337">
    <property type="entry name" value="RNaseH-like_sf"/>
</dbReference>
<evidence type="ECO:0000313" key="3">
    <source>
        <dbReference type="Proteomes" id="UP000824229"/>
    </source>
</evidence>
<name>A0A9E2NL05_9FIRM</name>
<gene>
    <name evidence="2" type="ORF">H9872_05920</name>
</gene>
<dbReference type="Gene3D" id="3.30.420.10">
    <property type="entry name" value="Ribonuclease H-like superfamily/Ribonuclease H"/>
    <property type="match status" value="1"/>
</dbReference>
<dbReference type="Proteomes" id="UP000824229">
    <property type="component" value="Unassembled WGS sequence"/>
</dbReference>
<dbReference type="GO" id="GO:0003676">
    <property type="term" value="F:nucleic acid binding"/>
    <property type="evidence" value="ECO:0007669"/>
    <property type="project" value="InterPro"/>
</dbReference>
<feature type="domain" description="YprB ribonuclease H-like" evidence="1">
    <location>
        <begin position="9"/>
        <end position="170"/>
    </location>
</feature>
<accession>A0A9E2NL05</accession>
<protein>
    <submittedName>
        <fullName evidence="2">Ribonuclease H-like domain-containing protein</fullName>
    </submittedName>
</protein>
<dbReference type="Pfam" id="PF13482">
    <property type="entry name" value="RNase_H_2"/>
    <property type="match status" value="1"/>
</dbReference>
<dbReference type="PANTHER" id="PTHR38462">
    <property type="entry name" value="EXONUCLEASE-LIKE PROTEIN"/>
    <property type="match status" value="1"/>
</dbReference>
<dbReference type="EMBL" id="JAHLFQ010000131">
    <property type="protein sequence ID" value="MBU3804272.1"/>
    <property type="molecule type" value="Genomic_DNA"/>
</dbReference>
<dbReference type="PANTHER" id="PTHR38462:SF1">
    <property type="entry name" value="YPRB RIBONUCLEASE H-LIKE DOMAIN-CONTAINING PROTEIN"/>
    <property type="match status" value="1"/>
</dbReference>
<reference evidence="2" key="2">
    <citation type="submission" date="2021-04" db="EMBL/GenBank/DDBJ databases">
        <authorList>
            <person name="Gilroy R."/>
        </authorList>
    </citation>
    <scope>NUCLEOTIDE SEQUENCE</scope>
    <source>
        <strain evidence="2">B5-657</strain>
    </source>
</reference>
<evidence type="ECO:0000313" key="2">
    <source>
        <dbReference type="EMBL" id="MBU3804272.1"/>
    </source>
</evidence>
<dbReference type="AlphaFoldDB" id="A0A9E2NL05"/>
<dbReference type="InterPro" id="IPR038720">
    <property type="entry name" value="YprB_RNase_H-like_dom"/>
</dbReference>
<evidence type="ECO:0000259" key="1">
    <source>
        <dbReference type="Pfam" id="PF13482"/>
    </source>
</evidence>
<dbReference type="SUPFAM" id="SSF53098">
    <property type="entry name" value="Ribonuclease H-like"/>
    <property type="match status" value="1"/>
</dbReference>
<comment type="caution">
    <text evidence="2">The sequence shown here is derived from an EMBL/GenBank/DDBJ whole genome shotgun (WGS) entry which is preliminary data.</text>
</comment>